<name>A0A7Y4P473_9BURK</name>
<reference evidence="2 3" key="1">
    <citation type="submission" date="2020-05" db="EMBL/GenBank/DDBJ databases">
        <authorList>
            <person name="Niu N."/>
        </authorList>
    </citation>
    <scope>NUCLEOTIDE SEQUENCE [LARGE SCALE GENOMIC DNA]</scope>
    <source>
        <strain evidence="2 3">LMG10982</strain>
    </source>
</reference>
<dbReference type="Pfam" id="PF05016">
    <property type="entry name" value="ParE_toxin"/>
    <property type="match status" value="1"/>
</dbReference>
<dbReference type="EMBL" id="JABGBO010000003">
    <property type="protein sequence ID" value="NOL49201.1"/>
    <property type="molecule type" value="Genomic_DNA"/>
</dbReference>
<dbReference type="InterPro" id="IPR035093">
    <property type="entry name" value="RelE/ParE_toxin_dom_sf"/>
</dbReference>
<dbReference type="PANTHER" id="PTHR38813">
    <property type="match status" value="1"/>
</dbReference>
<evidence type="ECO:0000313" key="3">
    <source>
        <dbReference type="Proteomes" id="UP000541421"/>
    </source>
</evidence>
<keyword evidence="1" id="KW-1277">Toxin-antitoxin system</keyword>
<dbReference type="RefSeq" id="WP_171588174.1">
    <property type="nucleotide sequence ID" value="NZ_JABGBO010000003.1"/>
</dbReference>
<accession>A0A7Y4P473</accession>
<proteinExistence type="predicted"/>
<comment type="caution">
    <text evidence="2">The sequence shown here is derived from an EMBL/GenBank/DDBJ whole genome shotgun (WGS) entry which is preliminary data.</text>
</comment>
<gene>
    <name evidence="2" type="ORF">HKX40_03450</name>
</gene>
<evidence type="ECO:0000313" key="2">
    <source>
        <dbReference type="EMBL" id="NOL49201.1"/>
    </source>
</evidence>
<organism evidence="2 3">
    <name type="scientific">Pelistega europaea</name>
    <dbReference type="NCBI Taxonomy" id="106147"/>
    <lineage>
        <taxon>Bacteria</taxon>
        <taxon>Pseudomonadati</taxon>
        <taxon>Pseudomonadota</taxon>
        <taxon>Betaproteobacteria</taxon>
        <taxon>Burkholderiales</taxon>
        <taxon>Alcaligenaceae</taxon>
        <taxon>Pelistega</taxon>
    </lineage>
</organism>
<dbReference type="Gene3D" id="3.30.2310.20">
    <property type="entry name" value="RelE-like"/>
    <property type="match status" value="1"/>
</dbReference>
<sequence>MNKVTWSIKAYKQLSKIDTRYRKAIEDSVKELKNFPHVNVDLKKLVDRDNQYRIRVGRYRVIFEVMDGVPKIIEITAVLVRDSRTYS</sequence>
<keyword evidence="3" id="KW-1185">Reference proteome</keyword>
<dbReference type="InterPro" id="IPR052747">
    <property type="entry name" value="TA_system_RelE_toxin"/>
</dbReference>
<protein>
    <submittedName>
        <fullName evidence="2">Type II toxin-antitoxin system RelE/ParE family toxin</fullName>
    </submittedName>
</protein>
<dbReference type="PANTHER" id="PTHR38813:SF1">
    <property type="entry name" value="TOXIN RELE1-RELATED"/>
    <property type="match status" value="1"/>
</dbReference>
<dbReference type="SUPFAM" id="SSF143011">
    <property type="entry name" value="RelE-like"/>
    <property type="match status" value="1"/>
</dbReference>
<dbReference type="InterPro" id="IPR007712">
    <property type="entry name" value="RelE/ParE_toxin"/>
</dbReference>
<dbReference type="Proteomes" id="UP000541421">
    <property type="component" value="Unassembled WGS sequence"/>
</dbReference>
<evidence type="ECO:0000256" key="1">
    <source>
        <dbReference type="ARBA" id="ARBA00022649"/>
    </source>
</evidence>
<dbReference type="AlphaFoldDB" id="A0A7Y4P473"/>